<dbReference type="STRING" id="360412.LARV_00951"/>
<keyword evidence="4" id="KW-1185">Reference proteome</keyword>
<evidence type="ECO:0000259" key="2">
    <source>
        <dbReference type="PROSITE" id="PS00662"/>
    </source>
</evidence>
<dbReference type="SUPFAM" id="SSF52540">
    <property type="entry name" value="P-loop containing nucleoside triphosphate hydrolases"/>
    <property type="match status" value="1"/>
</dbReference>
<dbReference type="InterPro" id="IPR001482">
    <property type="entry name" value="T2SS/T4SS_dom"/>
</dbReference>
<dbReference type="PROSITE" id="PS00662">
    <property type="entry name" value="T2SP_E"/>
    <property type="match status" value="1"/>
</dbReference>
<protein>
    <submittedName>
        <fullName evidence="3">Flp pilus assembly protein, ATPase CpaF</fullName>
    </submittedName>
</protein>
<dbReference type="InterPro" id="IPR050921">
    <property type="entry name" value="T4SS_GSP_E_ATPase"/>
</dbReference>
<feature type="domain" description="Bacterial type II secretion system protein E" evidence="2">
    <location>
        <begin position="300"/>
        <end position="314"/>
    </location>
</feature>
<proteinExistence type="inferred from homology"/>
<dbReference type="GO" id="GO:0016887">
    <property type="term" value="F:ATP hydrolysis activity"/>
    <property type="evidence" value="ECO:0007669"/>
    <property type="project" value="InterPro"/>
</dbReference>
<dbReference type="PANTHER" id="PTHR30486:SF6">
    <property type="entry name" value="TYPE IV PILUS RETRACTATION ATPASE PILT"/>
    <property type="match status" value="1"/>
</dbReference>
<evidence type="ECO:0000313" key="3">
    <source>
        <dbReference type="EMBL" id="GAP13200.1"/>
    </source>
</evidence>
<dbReference type="OrthoDB" id="140593at2"/>
<dbReference type="Pfam" id="PF00437">
    <property type="entry name" value="T2SSE"/>
    <property type="match status" value="1"/>
</dbReference>
<reference evidence="3" key="1">
    <citation type="submission" date="2015-07" db="EMBL/GenBank/DDBJ databases">
        <title>Draft Genome Sequences of Anaerolinea thermolimosa IMO-1, Bellilinea caldifistulae GOMI-1, Leptolinea tardivitalis YMTK-2, Levilinea saccharolytica KIBI-1,Longilinea arvoryzae KOME-1, Previously Described as Members of the Anaerolineaceae (Chloroflexi).</title>
        <authorList>
            <person name="Sekiguchi Y."/>
            <person name="Ohashi A."/>
            <person name="Matsuura N."/>
            <person name="Tourlousse M.D."/>
        </authorList>
    </citation>
    <scope>NUCLEOTIDE SEQUENCE [LARGE SCALE GENOMIC DNA]</scope>
    <source>
        <strain evidence="3">KOME-1</strain>
    </source>
</reference>
<dbReference type="RefSeq" id="WP_075072551.1">
    <property type="nucleotide sequence ID" value="NZ_DF967972.1"/>
</dbReference>
<dbReference type="Proteomes" id="UP000055060">
    <property type="component" value="Unassembled WGS sequence"/>
</dbReference>
<name>A0A0S7BE66_9CHLR</name>
<dbReference type="InterPro" id="IPR027417">
    <property type="entry name" value="P-loop_NTPase"/>
</dbReference>
<dbReference type="Gene3D" id="3.40.50.300">
    <property type="entry name" value="P-loop containing nucleotide triphosphate hydrolases"/>
    <property type="match status" value="1"/>
</dbReference>
<dbReference type="EMBL" id="DF967972">
    <property type="protein sequence ID" value="GAP13200.1"/>
    <property type="molecule type" value="Genomic_DNA"/>
</dbReference>
<comment type="similarity">
    <text evidence="1">Belongs to the GSP E family.</text>
</comment>
<evidence type="ECO:0000313" key="4">
    <source>
        <dbReference type="Proteomes" id="UP000055060"/>
    </source>
</evidence>
<dbReference type="CDD" id="cd01130">
    <property type="entry name" value="VirB11-like_ATPase"/>
    <property type="match status" value="1"/>
</dbReference>
<evidence type="ECO:0000256" key="1">
    <source>
        <dbReference type="ARBA" id="ARBA00006611"/>
    </source>
</evidence>
<organism evidence="3">
    <name type="scientific">Longilinea arvoryzae</name>
    <dbReference type="NCBI Taxonomy" id="360412"/>
    <lineage>
        <taxon>Bacteria</taxon>
        <taxon>Bacillati</taxon>
        <taxon>Chloroflexota</taxon>
        <taxon>Anaerolineae</taxon>
        <taxon>Anaerolineales</taxon>
        <taxon>Anaerolineaceae</taxon>
        <taxon>Longilinea</taxon>
    </lineage>
</organism>
<dbReference type="AlphaFoldDB" id="A0A0S7BE66"/>
<sequence length="432" mass="47424">MAGILGLYDVSAAALPDEAVRQAVVNEVIDQVNQEFPPALLQSPSEADRQRIQERVATVVGAALRKRSLRPGFQYEAQLAEDLTRRIVGLGFLDLLLPPVRTDLSEIAIYSSGLVQIMRKCSVRWENVDMAPEAGEIWRVLDRLLGPQNKTLNETNPSINAKLPSTPHNPGGGRIKALHPIVTPPGRNPSVNIRLYEQKPVKPDWLLERGVMTAEMMRLLQTAMEDGYRILIAGGTRTGKTTLLSAVCNFLPGGWRIVKIEDPEEIWIDRPTVQTVEARPQAVGTDVKPYTLADGVDDAMRMSPDYLIIGEVRDGHAAMSLFRALMTGHSGACTFHADSPREAARRLATVMGADAGVRSHEANQMIADAVDLLVQIGIRHETRRVVAIANVSKELVNGDVGFDPIYRYDETSPMGQPRWETSGALKPRLIGG</sequence>
<gene>
    <name evidence="3" type="ORF">LARV_00951</name>
</gene>
<dbReference type="PANTHER" id="PTHR30486">
    <property type="entry name" value="TWITCHING MOTILITY PROTEIN PILT"/>
    <property type="match status" value="1"/>
</dbReference>
<dbReference type="Gene3D" id="3.30.450.380">
    <property type="match status" value="1"/>
</dbReference>
<accession>A0A0S7BE66</accession>